<comment type="caution">
    <text evidence="3">The sequence shown here is derived from an EMBL/GenBank/DDBJ whole genome shotgun (WGS) entry which is preliminary data.</text>
</comment>
<keyword evidence="3" id="KW-0418">Kinase</keyword>
<accession>A0A5S5DUY3</accession>
<keyword evidence="1" id="KW-1133">Transmembrane helix</keyword>
<dbReference type="Pfam" id="PF06580">
    <property type="entry name" value="His_kinase"/>
    <property type="match status" value="1"/>
</dbReference>
<dbReference type="Proteomes" id="UP000323136">
    <property type="component" value="Unassembled WGS sequence"/>
</dbReference>
<dbReference type="PANTHER" id="PTHR34220:SF7">
    <property type="entry name" value="SENSOR HISTIDINE KINASE YPDA"/>
    <property type="match status" value="1"/>
</dbReference>
<dbReference type="OrthoDB" id="9809908at2"/>
<evidence type="ECO:0000313" key="3">
    <source>
        <dbReference type="EMBL" id="TYP99737.1"/>
    </source>
</evidence>
<evidence type="ECO:0000259" key="2">
    <source>
        <dbReference type="Pfam" id="PF06580"/>
    </source>
</evidence>
<organism evidence="3 4">
    <name type="scientific">Tenacibaculum adriaticum</name>
    <dbReference type="NCBI Taxonomy" id="413713"/>
    <lineage>
        <taxon>Bacteria</taxon>
        <taxon>Pseudomonadati</taxon>
        <taxon>Bacteroidota</taxon>
        <taxon>Flavobacteriia</taxon>
        <taxon>Flavobacteriales</taxon>
        <taxon>Flavobacteriaceae</taxon>
        <taxon>Tenacibaculum</taxon>
    </lineage>
</organism>
<dbReference type="InterPro" id="IPR010559">
    <property type="entry name" value="Sig_transdc_His_kin_internal"/>
</dbReference>
<dbReference type="PANTHER" id="PTHR34220">
    <property type="entry name" value="SENSOR HISTIDINE KINASE YPDA"/>
    <property type="match status" value="1"/>
</dbReference>
<proteinExistence type="predicted"/>
<protein>
    <submittedName>
        <fullName evidence="3">Histidine kinase</fullName>
    </submittedName>
</protein>
<keyword evidence="1" id="KW-0472">Membrane</keyword>
<dbReference type="GO" id="GO:0016020">
    <property type="term" value="C:membrane"/>
    <property type="evidence" value="ECO:0007669"/>
    <property type="project" value="InterPro"/>
</dbReference>
<dbReference type="GO" id="GO:0000155">
    <property type="term" value="F:phosphorelay sensor kinase activity"/>
    <property type="evidence" value="ECO:0007669"/>
    <property type="project" value="InterPro"/>
</dbReference>
<dbReference type="EMBL" id="VNIA01000001">
    <property type="protein sequence ID" value="TYP99737.1"/>
    <property type="molecule type" value="Genomic_DNA"/>
</dbReference>
<feature type="transmembrane region" description="Helical" evidence="1">
    <location>
        <begin position="69"/>
        <end position="95"/>
    </location>
</feature>
<dbReference type="InterPro" id="IPR050640">
    <property type="entry name" value="Bact_2-comp_sensor_kinase"/>
</dbReference>
<evidence type="ECO:0000313" key="4">
    <source>
        <dbReference type="Proteomes" id="UP000323136"/>
    </source>
</evidence>
<evidence type="ECO:0000256" key="1">
    <source>
        <dbReference type="SAM" id="Phobius"/>
    </source>
</evidence>
<dbReference type="RefSeq" id="WP_148868445.1">
    <property type="nucleotide sequence ID" value="NZ_VNIA01000001.1"/>
</dbReference>
<keyword evidence="1" id="KW-0812">Transmembrane</keyword>
<name>A0A5S5DUY3_9FLAO</name>
<gene>
    <name evidence="3" type="ORF">C7447_101341</name>
</gene>
<feature type="transmembrane region" description="Helical" evidence="1">
    <location>
        <begin position="12"/>
        <end position="31"/>
    </location>
</feature>
<keyword evidence="3" id="KW-0808">Transferase</keyword>
<keyword evidence="4" id="KW-1185">Reference proteome</keyword>
<feature type="transmembrane region" description="Helical" evidence="1">
    <location>
        <begin position="115"/>
        <end position="137"/>
    </location>
</feature>
<feature type="transmembrane region" description="Helical" evidence="1">
    <location>
        <begin position="37"/>
        <end position="57"/>
    </location>
</feature>
<sequence>MKSIKIKREIVYHGLFWLIYFTLNTLRWGSYFDDYSYSFYSNIVEFSVHIILVYFNLYFLLPRLIPNRYLAYIFMLLTAILVMTFVRIIFTYEFVTTDVYKESQRSNTSIFDFNYILAAYIGQLYVIGFTTAIKVTIDYVKNLKKTKRLEKQNLESELSMLKAQLQPHFFFNTLNNLYSLILDKSDRAEETVVKLSEFMSYIIYEGNKKEVYLLNEIKYIQNYIDLEQLRFGNRVGVDFLLTGSIESYKIPPLLLLQFIENLFKHGTDYDLGKVNLYISIEVIDSWLTFITKNKKSGFKNFTKGSKIENGIGLKNTKRRLGLLFDNNYEFRINENEIDYEIVLKIPLK</sequence>
<feature type="domain" description="Signal transduction histidine kinase internal region" evidence="2">
    <location>
        <begin position="157"/>
        <end position="234"/>
    </location>
</feature>
<reference evidence="3 4" key="1">
    <citation type="submission" date="2019-07" db="EMBL/GenBank/DDBJ databases">
        <title>Genomic Encyclopedia of Type Strains, Phase IV (KMG-IV): sequencing the most valuable type-strain genomes for metagenomic binning, comparative biology and taxonomic classification.</title>
        <authorList>
            <person name="Goeker M."/>
        </authorList>
    </citation>
    <scope>NUCLEOTIDE SEQUENCE [LARGE SCALE GENOMIC DNA]</scope>
    <source>
        <strain evidence="3 4">DSM 18961</strain>
    </source>
</reference>
<dbReference type="AlphaFoldDB" id="A0A5S5DUY3"/>